<dbReference type="InterPro" id="IPR016181">
    <property type="entry name" value="Acyl_CoA_acyltransferase"/>
</dbReference>
<keyword evidence="4" id="KW-0573">Peptidoglycan synthesis</keyword>
<evidence type="ECO:0000256" key="5">
    <source>
        <dbReference type="ARBA" id="ARBA00023315"/>
    </source>
</evidence>
<dbReference type="AlphaFoldDB" id="A0A1F4UNV3"/>
<evidence type="ECO:0000256" key="1">
    <source>
        <dbReference type="ARBA" id="ARBA00009943"/>
    </source>
</evidence>
<accession>A0A1F4UNV3</accession>
<proteinExistence type="inferred from homology"/>
<dbReference type="PROSITE" id="PS51191">
    <property type="entry name" value="FEMABX"/>
    <property type="match status" value="1"/>
</dbReference>
<organism evidence="7 8">
    <name type="scientific">candidate division WWE3 bacterium RBG_19FT_COMBO_34_6</name>
    <dbReference type="NCBI Taxonomy" id="1802612"/>
    <lineage>
        <taxon>Bacteria</taxon>
        <taxon>Katanobacteria</taxon>
    </lineage>
</organism>
<protein>
    <recommendedName>
        <fullName evidence="9">BioF2-like acetyltransferase domain-containing protein</fullName>
    </recommendedName>
</protein>
<sequence length="313" mass="37160">MYRHIVQTDKWAEVKNKYGTPAVEVDGIFYTKHKIPHTKYYYAYCPRVDPERINFENLKISLKKNNCIGLTFDVPNVLKNSPEEKVAKIIFKKYCKKSTRSEFAKANVLMDLNRAEQELFEGMHEKHRYNTRYALKNGVTIKLAQTKEDFDIFFDLFKQTAIRQKYFVRVKRYYELIWEILHPQDICHILISEYDGKALAAWMVFIYDEILYYPYGGSILENKNIFASNALGWEVIRFGKNHNCKIFDMWGAAENVDDKNDPYYGFTNFKLKFGGNHVIYMDSYDLIINKTLYSLFTLVNKIRWYLLDMGISR</sequence>
<comment type="caution">
    <text evidence="7">The sequence shown here is derived from an EMBL/GenBank/DDBJ whole genome shotgun (WGS) entry which is preliminary data.</text>
</comment>
<dbReference type="Gene3D" id="3.40.630.30">
    <property type="match status" value="1"/>
</dbReference>
<keyword evidence="5" id="KW-0012">Acyltransferase</keyword>
<keyword evidence="3" id="KW-0133">Cell shape</keyword>
<dbReference type="GO" id="GO:0008360">
    <property type="term" value="P:regulation of cell shape"/>
    <property type="evidence" value="ECO:0007669"/>
    <property type="project" value="UniProtKB-KW"/>
</dbReference>
<name>A0A1F4UNV3_UNCKA</name>
<evidence type="ECO:0000256" key="2">
    <source>
        <dbReference type="ARBA" id="ARBA00022679"/>
    </source>
</evidence>
<dbReference type="Proteomes" id="UP000178615">
    <property type="component" value="Unassembled WGS sequence"/>
</dbReference>
<keyword evidence="6" id="KW-0961">Cell wall biogenesis/degradation</keyword>
<dbReference type="InterPro" id="IPR050644">
    <property type="entry name" value="PG_Glycine_Bridge_Synth"/>
</dbReference>
<evidence type="ECO:0000313" key="7">
    <source>
        <dbReference type="EMBL" id="OGC46542.1"/>
    </source>
</evidence>
<dbReference type="InterPro" id="IPR003447">
    <property type="entry name" value="FEMABX"/>
</dbReference>
<keyword evidence="2" id="KW-0808">Transferase</keyword>
<dbReference type="GO" id="GO:0071555">
    <property type="term" value="P:cell wall organization"/>
    <property type="evidence" value="ECO:0007669"/>
    <property type="project" value="UniProtKB-KW"/>
</dbReference>
<evidence type="ECO:0000256" key="3">
    <source>
        <dbReference type="ARBA" id="ARBA00022960"/>
    </source>
</evidence>
<dbReference type="GO" id="GO:0009252">
    <property type="term" value="P:peptidoglycan biosynthetic process"/>
    <property type="evidence" value="ECO:0007669"/>
    <property type="project" value="UniProtKB-KW"/>
</dbReference>
<evidence type="ECO:0000256" key="4">
    <source>
        <dbReference type="ARBA" id="ARBA00022984"/>
    </source>
</evidence>
<dbReference type="PANTHER" id="PTHR36174:SF1">
    <property type="entry name" value="LIPID II:GLYCINE GLYCYLTRANSFERASE"/>
    <property type="match status" value="1"/>
</dbReference>
<dbReference type="PANTHER" id="PTHR36174">
    <property type="entry name" value="LIPID II:GLYCINE GLYCYLTRANSFERASE"/>
    <property type="match status" value="1"/>
</dbReference>
<evidence type="ECO:0008006" key="9">
    <source>
        <dbReference type="Google" id="ProtNLM"/>
    </source>
</evidence>
<dbReference type="EMBL" id="MEUV01000001">
    <property type="protein sequence ID" value="OGC46542.1"/>
    <property type="molecule type" value="Genomic_DNA"/>
</dbReference>
<dbReference type="Pfam" id="PF02388">
    <property type="entry name" value="FemAB"/>
    <property type="match status" value="2"/>
</dbReference>
<dbReference type="GO" id="GO:0016755">
    <property type="term" value="F:aminoacyltransferase activity"/>
    <property type="evidence" value="ECO:0007669"/>
    <property type="project" value="InterPro"/>
</dbReference>
<evidence type="ECO:0000313" key="8">
    <source>
        <dbReference type="Proteomes" id="UP000178615"/>
    </source>
</evidence>
<comment type="similarity">
    <text evidence="1">Belongs to the FemABX family.</text>
</comment>
<evidence type="ECO:0000256" key="6">
    <source>
        <dbReference type="ARBA" id="ARBA00023316"/>
    </source>
</evidence>
<gene>
    <name evidence="7" type="ORF">A2V49_00660</name>
</gene>
<dbReference type="SUPFAM" id="SSF55729">
    <property type="entry name" value="Acyl-CoA N-acyltransferases (Nat)"/>
    <property type="match status" value="1"/>
</dbReference>
<reference evidence="7 8" key="1">
    <citation type="journal article" date="2016" name="Nat. Commun.">
        <title>Thousands of microbial genomes shed light on interconnected biogeochemical processes in an aquifer system.</title>
        <authorList>
            <person name="Anantharaman K."/>
            <person name="Brown C.T."/>
            <person name="Hug L.A."/>
            <person name="Sharon I."/>
            <person name="Castelle C.J."/>
            <person name="Probst A.J."/>
            <person name="Thomas B.C."/>
            <person name="Singh A."/>
            <person name="Wilkins M.J."/>
            <person name="Karaoz U."/>
            <person name="Brodie E.L."/>
            <person name="Williams K.H."/>
            <person name="Hubbard S.S."/>
            <person name="Banfield J.F."/>
        </authorList>
    </citation>
    <scope>NUCLEOTIDE SEQUENCE [LARGE SCALE GENOMIC DNA]</scope>
</reference>